<keyword evidence="1" id="KW-0732">Signal</keyword>
<dbReference type="EMBL" id="JAWDIP010000002">
    <property type="protein sequence ID" value="MDY0393117.1"/>
    <property type="molecule type" value="Genomic_DNA"/>
</dbReference>
<name>A0ABU5C1D0_9BACI</name>
<feature type="signal peptide" evidence="1">
    <location>
        <begin position="1"/>
        <end position="25"/>
    </location>
</feature>
<sequence>MKKCISFLFAVSFLSFLFGGSTVFAQDVSNDSHLTKEQVSEVKTEMMNYGVTEDVADSLIQKLNSGELIDSMIYTEDKAISHEVRTNKATGEKAEVYIFEDGSFISTEVEDIADFSNGITPFFRSPIRWGFV</sequence>
<feature type="chain" id="PRO_5046511727" evidence="1">
    <location>
        <begin position="26"/>
        <end position="132"/>
    </location>
</feature>
<evidence type="ECO:0000313" key="2">
    <source>
        <dbReference type="EMBL" id="MDY0393117.1"/>
    </source>
</evidence>
<gene>
    <name evidence="2" type="ORF">RWE15_00080</name>
</gene>
<protein>
    <submittedName>
        <fullName evidence="2">Uncharacterized protein</fullName>
    </submittedName>
</protein>
<evidence type="ECO:0000256" key="1">
    <source>
        <dbReference type="SAM" id="SignalP"/>
    </source>
</evidence>
<proteinExistence type="predicted"/>
<accession>A0ABU5C1D0</accession>
<dbReference type="Proteomes" id="UP001281447">
    <property type="component" value="Unassembled WGS sequence"/>
</dbReference>
<keyword evidence="3" id="KW-1185">Reference proteome</keyword>
<evidence type="ECO:0000313" key="3">
    <source>
        <dbReference type="Proteomes" id="UP001281447"/>
    </source>
</evidence>
<comment type="caution">
    <text evidence="2">The sequence shown here is derived from an EMBL/GenBank/DDBJ whole genome shotgun (WGS) entry which is preliminary data.</text>
</comment>
<organism evidence="2 3">
    <name type="scientific">Tigheibacillus halophilus</name>
    <dbReference type="NCBI Taxonomy" id="361280"/>
    <lineage>
        <taxon>Bacteria</taxon>
        <taxon>Bacillati</taxon>
        <taxon>Bacillota</taxon>
        <taxon>Bacilli</taxon>
        <taxon>Bacillales</taxon>
        <taxon>Bacillaceae</taxon>
        <taxon>Tigheibacillus</taxon>
    </lineage>
</organism>
<reference evidence="2 3" key="1">
    <citation type="submission" date="2023-10" db="EMBL/GenBank/DDBJ databases">
        <title>Virgibacillus halophilus 5B73C genome.</title>
        <authorList>
            <person name="Miliotis G."/>
            <person name="Sengupta P."/>
            <person name="Hameed A."/>
            <person name="Chuvochina M."/>
            <person name="Mcdonagh F."/>
            <person name="Simpson A.C."/>
            <person name="Singh N.K."/>
            <person name="Rekha P.D."/>
            <person name="Raman K."/>
            <person name="Hugenholtz P."/>
            <person name="Venkateswaran K."/>
        </authorList>
    </citation>
    <scope>NUCLEOTIDE SEQUENCE [LARGE SCALE GENOMIC DNA]</scope>
    <source>
        <strain evidence="2 3">5B73C</strain>
    </source>
</reference>